<reference evidence="10" key="1">
    <citation type="submission" date="2021-12" db="EMBL/GenBank/DDBJ databases">
        <title>Curvularia clavata genome.</title>
        <authorList>
            <person name="Cao Y."/>
        </authorList>
    </citation>
    <scope>NUCLEOTIDE SEQUENCE</scope>
    <source>
        <strain evidence="10">Yc1106</strain>
    </source>
</reference>
<keyword evidence="4" id="KW-0378">Hydrolase</keyword>
<dbReference type="PANTHER" id="PTHR10272">
    <property type="entry name" value="PLATELET-ACTIVATING FACTOR ACETYLHYDROLASE"/>
    <property type="match status" value="1"/>
</dbReference>
<dbReference type="InterPro" id="IPR000073">
    <property type="entry name" value="AB_hydrolase_1"/>
</dbReference>
<dbReference type="EMBL" id="CP089275">
    <property type="protein sequence ID" value="USP75078.1"/>
    <property type="molecule type" value="Genomic_DNA"/>
</dbReference>
<feature type="domain" description="AB hydrolase-1" evidence="9">
    <location>
        <begin position="49"/>
        <end position="198"/>
    </location>
</feature>
<evidence type="ECO:0000259" key="9">
    <source>
        <dbReference type="Pfam" id="PF00561"/>
    </source>
</evidence>
<evidence type="ECO:0000256" key="4">
    <source>
        <dbReference type="ARBA" id="ARBA00022801"/>
    </source>
</evidence>
<dbReference type="VEuPathDB" id="FungiDB:yc1106_02352"/>
<name>A0A9Q8Z721_CURCL</name>
<dbReference type="Gene3D" id="3.40.50.1820">
    <property type="entry name" value="alpha/beta hydrolase"/>
    <property type="match status" value="1"/>
</dbReference>
<dbReference type="GO" id="GO:0003847">
    <property type="term" value="F:1-alkyl-2-acetylglycerophosphocholine esterase activity"/>
    <property type="evidence" value="ECO:0007669"/>
    <property type="project" value="UniProtKB-EC"/>
</dbReference>
<comment type="similarity">
    <text evidence="2">Belongs to the AB hydrolase superfamily. AKT2 hydrolase family.</text>
</comment>
<dbReference type="OrthoDB" id="2363873at2759"/>
<keyword evidence="11" id="KW-1185">Reference proteome</keyword>
<organism evidence="10 11">
    <name type="scientific">Curvularia clavata</name>
    <dbReference type="NCBI Taxonomy" id="95742"/>
    <lineage>
        <taxon>Eukaryota</taxon>
        <taxon>Fungi</taxon>
        <taxon>Dikarya</taxon>
        <taxon>Ascomycota</taxon>
        <taxon>Pezizomycotina</taxon>
        <taxon>Dothideomycetes</taxon>
        <taxon>Pleosporomycetidae</taxon>
        <taxon>Pleosporales</taxon>
        <taxon>Pleosporineae</taxon>
        <taxon>Pleosporaceae</taxon>
        <taxon>Curvularia</taxon>
    </lineage>
</organism>
<gene>
    <name evidence="10" type="ORF">yc1106_02352</name>
</gene>
<evidence type="ECO:0000256" key="1">
    <source>
        <dbReference type="ARBA" id="ARBA00004275"/>
    </source>
</evidence>
<keyword evidence="7" id="KW-0443">Lipid metabolism</keyword>
<keyword evidence="8" id="KW-0576">Peroxisome</keyword>
<dbReference type="GO" id="GO:0016042">
    <property type="term" value="P:lipid catabolic process"/>
    <property type="evidence" value="ECO:0007669"/>
    <property type="project" value="UniProtKB-KW"/>
</dbReference>
<protein>
    <recommendedName>
        <fullName evidence="3">1-alkyl-2-acetylglycerophosphocholine esterase</fullName>
        <ecNumber evidence="3">3.1.1.47</ecNumber>
    </recommendedName>
</protein>
<proteinExistence type="inferred from homology"/>
<dbReference type="SUPFAM" id="SSF53474">
    <property type="entry name" value="alpha/beta-Hydrolases"/>
    <property type="match status" value="1"/>
</dbReference>
<keyword evidence="5" id="KW-0442">Lipid degradation</keyword>
<evidence type="ECO:0000256" key="3">
    <source>
        <dbReference type="ARBA" id="ARBA00013201"/>
    </source>
</evidence>
<comment type="subcellular location">
    <subcellularLocation>
        <location evidence="1">Peroxisome</location>
    </subcellularLocation>
</comment>
<dbReference type="GO" id="GO:0005777">
    <property type="term" value="C:peroxisome"/>
    <property type="evidence" value="ECO:0007669"/>
    <property type="project" value="UniProtKB-SubCell"/>
</dbReference>
<dbReference type="EC" id="3.1.1.47" evidence="3"/>
<evidence type="ECO:0000256" key="6">
    <source>
        <dbReference type="ARBA" id="ARBA00023026"/>
    </source>
</evidence>
<accession>A0A9Q8Z721</accession>
<evidence type="ECO:0000256" key="2">
    <source>
        <dbReference type="ARBA" id="ARBA00005668"/>
    </source>
</evidence>
<evidence type="ECO:0000313" key="11">
    <source>
        <dbReference type="Proteomes" id="UP001056012"/>
    </source>
</evidence>
<evidence type="ECO:0000313" key="10">
    <source>
        <dbReference type="EMBL" id="USP75078.1"/>
    </source>
</evidence>
<evidence type="ECO:0000256" key="7">
    <source>
        <dbReference type="ARBA" id="ARBA00023098"/>
    </source>
</evidence>
<keyword evidence="6" id="KW-0843">Virulence</keyword>
<dbReference type="Pfam" id="PF00561">
    <property type="entry name" value="Abhydrolase_1"/>
    <property type="match status" value="1"/>
</dbReference>
<dbReference type="PANTHER" id="PTHR10272:SF14">
    <property type="entry name" value="PAF ACETYLHYDROLASE FAMILY PROTEIN"/>
    <property type="match status" value="1"/>
</dbReference>
<dbReference type="AlphaFoldDB" id="A0A9Q8Z721"/>
<dbReference type="InterPro" id="IPR029058">
    <property type="entry name" value="AB_hydrolase_fold"/>
</dbReference>
<evidence type="ECO:0000256" key="5">
    <source>
        <dbReference type="ARBA" id="ARBA00022963"/>
    </source>
</evidence>
<evidence type="ECO:0000256" key="8">
    <source>
        <dbReference type="ARBA" id="ARBA00023140"/>
    </source>
</evidence>
<sequence length="293" mass="31736">MPQKTAEYQGPWARDTFNISADLTPLLLEALLPVCPNNHNSCAPVYDAPIILLSPGYRGSRLYYNVVASAIASEGFMVITMDHPGETNAITYPDGHAVYSDLPNVMDISELAPYAYVRAADAVFVIDQLNNATAVAELLPEHTFQKLPADRVAMLGHSLGGAAAVIAASLDPRIHAVINLDGPFLGSLPPAGLPQPVLFIATEREESLWSETWPELKGPKQCIEVSNLTHEGEDTAYWAGLMGEIAPMQWLHILGAYTKEWVNGAFSGKVGGPLLQGQEPRFPEVTTLSKDNF</sequence>
<dbReference type="Proteomes" id="UP001056012">
    <property type="component" value="Chromosome 2"/>
</dbReference>